<dbReference type="InterPro" id="IPR036514">
    <property type="entry name" value="SGNH_hydro_sf"/>
</dbReference>
<dbReference type="InterPro" id="IPR013830">
    <property type="entry name" value="SGNH_hydro"/>
</dbReference>
<feature type="region of interest" description="Disordered" evidence="1">
    <location>
        <begin position="1"/>
        <end position="21"/>
    </location>
</feature>
<reference evidence="3 4" key="1">
    <citation type="submission" date="2018-05" db="EMBL/GenBank/DDBJ databases">
        <title>Brachybacterium sp. M1HQ-2T, whole genome shotgun sequence.</title>
        <authorList>
            <person name="Tuo L."/>
        </authorList>
    </citation>
    <scope>NUCLEOTIDE SEQUENCE [LARGE SCALE GENOMIC DNA]</scope>
    <source>
        <strain evidence="3 4">M1HQ-2</strain>
    </source>
</reference>
<keyword evidence="4" id="KW-1185">Reference proteome</keyword>
<name>A0A2U2RHP4_9MICO</name>
<gene>
    <name evidence="3" type="ORF">DEO23_12325</name>
</gene>
<evidence type="ECO:0000313" key="4">
    <source>
        <dbReference type="Proteomes" id="UP000245590"/>
    </source>
</evidence>
<dbReference type="EMBL" id="QFKX01000005">
    <property type="protein sequence ID" value="PWH05370.1"/>
    <property type="molecule type" value="Genomic_DNA"/>
</dbReference>
<dbReference type="Gene3D" id="3.40.50.1110">
    <property type="entry name" value="SGNH hydrolase"/>
    <property type="match status" value="1"/>
</dbReference>
<dbReference type="Proteomes" id="UP000245590">
    <property type="component" value="Unassembled WGS sequence"/>
</dbReference>
<comment type="caution">
    <text evidence="3">The sequence shown here is derived from an EMBL/GenBank/DDBJ whole genome shotgun (WGS) entry which is preliminary data.</text>
</comment>
<proteinExistence type="predicted"/>
<dbReference type="AlphaFoldDB" id="A0A2U2RHP4"/>
<dbReference type="Pfam" id="PF13472">
    <property type="entry name" value="Lipase_GDSL_2"/>
    <property type="match status" value="1"/>
</dbReference>
<feature type="domain" description="SGNH hydrolase-type esterase" evidence="2">
    <location>
        <begin position="31"/>
        <end position="205"/>
    </location>
</feature>
<organism evidence="3 4">
    <name type="scientific">Brachybacterium endophyticum</name>
    <dbReference type="NCBI Taxonomy" id="2182385"/>
    <lineage>
        <taxon>Bacteria</taxon>
        <taxon>Bacillati</taxon>
        <taxon>Actinomycetota</taxon>
        <taxon>Actinomycetes</taxon>
        <taxon>Micrococcales</taxon>
        <taxon>Dermabacteraceae</taxon>
        <taxon>Brachybacterium</taxon>
    </lineage>
</organism>
<evidence type="ECO:0000256" key="1">
    <source>
        <dbReference type="SAM" id="MobiDB-lite"/>
    </source>
</evidence>
<protein>
    <submittedName>
        <fullName evidence="3">Lysophospholipase</fullName>
    </submittedName>
</protein>
<dbReference type="SUPFAM" id="SSF52266">
    <property type="entry name" value="SGNH hydrolase"/>
    <property type="match status" value="1"/>
</dbReference>
<evidence type="ECO:0000313" key="3">
    <source>
        <dbReference type="EMBL" id="PWH05370.1"/>
    </source>
</evidence>
<dbReference type="RefSeq" id="WP_109276334.1">
    <property type="nucleotide sequence ID" value="NZ_QFKX01000005.1"/>
</dbReference>
<sequence>MEQPAPRSVPVQRTVPAAPAPASDRPIRLIALGEELLAGVGDARALGWLGRAVAREQGARPRIQLYTSAIPGESSASLAERWDEEVRVRADADGLAQGLVEHRVVLGLGSADIDQGVSLARSRLNLAKVLDGLERMRIPSFVVGPPPSADRERSASLVELSGAFDDVCARRRVPYVDTVRSLEGHDQWSSDLARTGTDRPGQTGYGLMAWLVLHGGFGRFLGTSD</sequence>
<evidence type="ECO:0000259" key="2">
    <source>
        <dbReference type="Pfam" id="PF13472"/>
    </source>
</evidence>
<accession>A0A2U2RHP4</accession>
<dbReference type="OrthoDB" id="5196031at2"/>